<evidence type="ECO:0000256" key="1">
    <source>
        <dbReference type="SAM" id="Phobius"/>
    </source>
</evidence>
<evidence type="ECO:0008006" key="4">
    <source>
        <dbReference type="Google" id="ProtNLM"/>
    </source>
</evidence>
<evidence type="ECO:0000313" key="2">
    <source>
        <dbReference type="EMBL" id="PRY58421.1"/>
    </source>
</evidence>
<evidence type="ECO:0000313" key="3">
    <source>
        <dbReference type="Proteomes" id="UP000238176"/>
    </source>
</evidence>
<dbReference type="EMBL" id="PVTJ01000005">
    <property type="protein sequence ID" value="PRY58421.1"/>
    <property type="molecule type" value="Genomic_DNA"/>
</dbReference>
<feature type="transmembrane region" description="Helical" evidence="1">
    <location>
        <begin position="38"/>
        <end position="57"/>
    </location>
</feature>
<protein>
    <recommendedName>
        <fullName evidence="4">Zn-dependent protease with chaperone function</fullName>
    </recommendedName>
</protein>
<dbReference type="Proteomes" id="UP000238176">
    <property type="component" value="Unassembled WGS sequence"/>
</dbReference>
<keyword evidence="1" id="KW-0472">Membrane</keyword>
<sequence>MTLLLLWGFAPWTLLSAALLGALVIPLAQSIGAPTPGVLFGAVIVAVVALLPPVAAFRDVSAPLQGEPVDRERAPELWALVEEVAAAVGGTVPDEILVDNDSGLYSQRVSRRGMRRATLLLGIGVFMPRTVGLFRAMLAVHMSGSATSLRSIEGRVWDGHLYLQTLFAKYPINPLNLLLWPYAKICFAATSRITGARVLAGDQAAAAYAGGPNTWSTIAEIQVLDRMWDRFCKAHLDPAVEQGLLPFDIAGGFSRFLDALPEERAALRAEPLSDKTGWSATHPSLARRVAALVGVPDKTRPGDEAPALSLFTDYRPVAAMVDVMWKSPGTVRASWEEVADRVERNRHEERAARSYQVIGGLLGPSRASLAGLLADIDSGRRDALFLELDRRGFPAGGLASMVAVAAFRSQEMRAEIRWGEGTGLVGADGKPFAPKELIAPLFAAEPDADAFRKALADRGVDLHRAVAEG</sequence>
<feature type="transmembrane region" description="Helical" evidence="1">
    <location>
        <begin position="117"/>
        <end position="138"/>
    </location>
</feature>
<organism evidence="2 3">
    <name type="scientific">Glycomyces artemisiae</name>
    <dbReference type="NCBI Taxonomy" id="1076443"/>
    <lineage>
        <taxon>Bacteria</taxon>
        <taxon>Bacillati</taxon>
        <taxon>Actinomycetota</taxon>
        <taxon>Actinomycetes</taxon>
        <taxon>Glycomycetales</taxon>
        <taxon>Glycomycetaceae</taxon>
        <taxon>Glycomyces</taxon>
    </lineage>
</organism>
<proteinExistence type="predicted"/>
<reference evidence="2 3" key="1">
    <citation type="submission" date="2018-03" db="EMBL/GenBank/DDBJ databases">
        <title>Genomic Encyclopedia of Type Strains, Phase III (KMG-III): the genomes of soil and plant-associated and newly described type strains.</title>
        <authorList>
            <person name="Whitman W."/>
        </authorList>
    </citation>
    <scope>NUCLEOTIDE SEQUENCE [LARGE SCALE GENOMIC DNA]</scope>
    <source>
        <strain evidence="2 3">CGMCC 4.7067</strain>
    </source>
</reference>
<dbReference type="AlphaFoldDB" id="A0A2T0UKE9"/>
<keyword evidence="3" id="KW-1185">Reference proteome</keyword>
<gene>
    <name evidence="2" type="ORF">B0I28_105134</name>
</gene>
<keyword evidence="1" id="KW-0812">Transmembrane</keyword>
<accession>A0A2T0UKE9</accession>
<name>A0A2T0UKE9_9ACTN</name>
<keyword evidence="1" id="KW-1133">Transmembrane helix</keyword>
<comment type="caution">
    <text evidence="2">The sequence shown here is derived from an EMBL/GenBank/DDBJ whole genome shotgun (WGS) entry which is preliminary data.</text>
</comment>